<evidence type="ECO:0000256" key="8">
    <source>
        <dbReference type="SAM" id="MobiDB-lite"/>
    </source>
</evidence>
<dbReference type="OrthoDB" id="1937839at2759"/>
<accession>A0A835GZZ7</accession>
<dbReference type="AlphaFoldDB" id="A0A835GZZ7"/>
<keyword evidence="4" id="KW-0808">Transferase</keyword>
<evidence type="ECO:0000256" key="5">
    <source>
        <dbReference type="ARBA" id="ARBA00022691"/>
    </source>
</evidence>
<dbReference type="GO" id="GO:0030488">
    <property type="term" value="P:tRNA methylation"/>
    <property type="evidence" value="ECO:0007669"/>
    <property type="project" value="InterPro"/>
</dbReference>
<evidence type="ECO:0000256" key="7">
    <source>
        <dbReference type="ARBA" id="ARBA00023242"/>
    </source>
</evidence>
<dbReference type="InterPro" id="IPR029063">
    <property type="entry name" value="SAM-dependent_MTases_sf"/>
</dbReference>
<evidence type="ECO:0000256" key="2">
    <source>
        <dbReference type="ARBA" id="ARBA00012796"/>
    </source>
</evidence>
<dbReference type="InterPro" id="IPR049470">
    <property type="entry name" value="TRM61_C"/>
</dbReference>
<organism evidence="10 11">
    <name type="scientific">Coptis chinensis</name>
    <dbReference type="NCBI Taxonomy" id="261450"/>
    <lineage>
        <taxon>Eukaryota</taxon>
        <taxon>Viridiplantae</taxon>
        <taxon>Streptophyta</taxon>
        <taxon>Embryophyta</taxon>
        <taxon>Tracheophyta</taxon>
        <taxon>Spermatophyta</taxon>
        <taxon>Magnoliopsida</taxon>
        <taxon>Ranunculales</taxon>
        <taxon>Ranunculaceae</taxon>
        <taxon>Coptidoideae</taxon>
        <taxon>Coptis</taxon>
    </lineage>
</organism>
<evidence type="ECO:0000256" key="4">
    <source>
        <dbReference type="ARBA" id="ARBA00022679"/>
    </source>
</evidence>
<evidence type="ECO:0000256" key="3">
    <source>
        <dbReference type="ARBA" id="ARBA00022603"/>
    </source>
</evidence>
<proteinExistence type="predicted"/>
<dbReference type="GO" id="GO:0005634">
    <property type="term" value="C:nucleus"/>
    <property type="evidence" value="ECO:0007669"/>
    <property type="project" value="UniProtKB-SubCell"/>
</dbReference>
<gene>
    <name evidence="10" type="ORF">IFM89_036825</name>
</gene>
<comment type="caution">
    <text evidence="10">The sequence shown here is derived from an EMBL/GenBank/DDBJ whole genome shotgun (WGS) entry which is preliminary data.</text>
</comment>
<dbReference type="Pfam" id="PF08704">
    <property type="entry name" value="GCD14"/>
    <property type="match status" value="1"/>
</dbReference>
<comment type="subcellular location">
    <subcellularLocation>
        <location evidence="1">Nucleus</location>
    </subcellularLocation>
</comment>
<feature type="domain" description="tRNA (adenine(58)-N(1))-methyltransferase catalytic subunit TRM61 C-terminal" evidence="9">
    <location>
        <begin position="35"/>
        <end position="77"/>
    </location>
</feature>
<dbReference type="EC" id="2.1.1.220" evidence="2"/>
<evidence type="ECO:0000259" key="9">
    <source>
        <dbReference type="Pfam" id="PF08704"/>
    </source>
</evidence>
<name>A0A835GZZ7_9MAGN</name>
<feature type="compositionally biased region" description="Basic and acidic residues" evidence="8">
    <location>
        <begin position="142"/>
        <end position="159"/>
    </location>
</feature>
<dbReference type="InterPro" id="IPR014816">
    <property type="entry name" value="tRNA_MeTrfase_Gcd14"/>
</dbReference>
<dbReference type="PANTHER" id="PTHR12133:SF2">
    <property type="entry name" value="TRNA (ADENINE(58)-N(1))-METHYLTRANSFERASE CATALYTIC SUBUNIT TRMT61A"/>
    <property type="match status" value="1"/>
</dbReference>
<feature type="region of interest" description="Disordered" evidence="8">
    <location>
        <begin position="127"/>
        <end position="159"/>
    </location>
</feature>
<evidence type="ECO:0000256" key="6">
    <source>
        <dbReference type="ARBA" id="ARBA00022694"/>
    </source>
</evidence>
<dbReference type="EMBL" id="JADFTS010000009">
    <property type="protein sequence ID" value="KAF9590701.1"/>
    <property type="molecule type" value="Genomic_DNA"/>
</dbReference>
<evidence type="ECO:0000313" key="10">
    <source>
        <dbReference type="EMBL" id="KAF9590701.1"/>
    </source>
</evidence>
<dbReference type="PANTHER" id="PTHR12133">
    <property type="entry name" value="TRNA (ADENINE(58)-N(1))-METHYLTRANSFERASE"/>
    <property type="match status" value="1"/>
</dbReference>
<keyword evidence="5" id="KW-0949">S-adenosyl-L-methionine</keyword>
<keyword evidence="11" id="KW-1185">Reference proteome</keyword>
<dbReference type="SUPFAM" id="SSF53335">
    <property type="entry name" value="S-adenosyl-L-methionine-dependent methyltransferases"/>
    <property type="match status" value="1"/>
</dbReference>
<dbReference type="Proteomes" id="UP000631114">
    <property type="component" value="Unassembled WGS sequence"/>
</dbReference>
<keyword evidence="6" id="KW-0819">tRNA processing</keyword>
<keyword evidence="3" id="KW-0489">Methyltransferase</keyword>
<protein>
    <recommendedName>
        <fullName evidence="2">tRNA (adenine(58)-N(1))-methyltransferase</fullName>
        <ecNumber evidence="2">2.1.1.220</ecNumber>
    </recommendedName>
</protein>
<dbReference type="Gene3D" id="3.40.50.150">
    <property type="entry name" value="Vaccinia Virus protein VP39"/>
    <property type="match status" value="1"/>
</dbReference>
<reference evidence="10 11" key="1">
    <citation type="submission" date="2020-10" db="EMBL/GenBank/DDBJ databases">
        <title>The Coptis chinensis genome and diversification of protoberbering-type alkaloids.</title>
        <authorList>
            <person name="Wang B."/>
            <person name="Shu S."/>
            <person name="Song C."/>
            <person name="Liu Y."/>
        </authorList>
    </citation>
    <scope>NUCLEOTIDE SEQUENCE [LARGE SCALE GENOMIC DNA]</scope>
    <source>
        <strain evidence="10">HL-2020</strain>
        <tissue evidence="10">Leaf</tissue>
    </source>
</reference>
<dbReference type="GO" id="GO:0160107">
    <property type="term" value="F:tRNA (adenine(58)-N1)-methyltransferase activity"/>
    <property type="evidence" value="ECO:0007669"/>
    <property type="project" value="UniProtKB-EC"/>
</dbReference>
<evidence type="ECO:0000256" key="1">
    <source>
        <dbReference type="ARBA" id="ARBA00004123"/>
    </source>
</evidence>
<sequence length="159" mass="16938">MLSIDGTRKISSQQKIANGDLIIVYERHDTMKAIKVSDILESGTGSGSLTTSLARVVNPTGHVYTFDFHEQRAASASQLSGLDIGGYLGGQLGNLLSLKHLAAADTKERAEKVAAEAKRESCCKELKRGGQRRAEQASGERATAEACERATTEARGEGC</sequence>
<evidence type="ECO:0000313" key="11">
    <source>
        <dbReference type="Proteomes" id="UP000631114"/>
    </source>
</evidence>
<dbReference type="GO" id="GO:0031515">
    <property type="term" value="C:tRNA (m1A) methyltransferase complex"/>
    <property type="evidence" value="ECO:0007669"/>
    <property type="project" value="InterPro"/>
</dbReference>
<keyword evidence="7" id="KW-0539">Nucleus</keyword>